<protein>
    <submittedName>
        <fullName evidence="1">Uncharacterized protein</fullName>
    </submittedName>
</protein>
<dbReference type="OrthoDB" id="4994422at2759"/>
<dbReference type="EMBL" id="JAGSXJ010000012">
    <property type="protein sequence ID" value="KAH6686766.1"/>
    <property type="molecule type" value="Genomic_DNA"/>
</dbReference>
<dbReference type="AlphaFoldDB" id="A0A9P9A894"/>
<comment type="caution">
    <text evidence="1">The sequence shown here is derived from an EMBL/GenBank/DDBJ whole genome shotgun (WGS) entry which is preliminary data.</text>
</comment>
<organism evidence="1 2">
    <name type="scientific">Plectosphaerella plurivora</name>
    <dbReference type="NCBI Taxonomy" id="936078"/>
    <lineage>
        <taxon>Eukaryota</taxon>
        <taxon>Fungi</taxon>
        <taxon>Dikarya</taxon>
        <taxon>Ascomycota</taxon>
        <taxon>Pezizomycotina</taxon>
        <taxon>Sordariomycetes</taxon>
        <taxon>Hypocreomycetidae</taxon>
        <taxon>Glomerellales</taxon>
        <taxon>Plectosphaerellaceae</taxon>
        <taxon>Plectosphaerella</taxon>
    </lineage>
</organism>
<reference evidence="1" key="1">
    <citation type="journal article" date="2021" name="Nat. Commun.">
        <title>Genetic determinants of endophytism in the Arabidopsis root mycobiome.</title>
        <authorList>
            <person name="Mesny F."/>
            <person name="Miyauchi S."/>
            <person name="Thiergart T."/>
            <person name="Pickel B."/>
            <person name="Atanasova L."/>
            <person name="Karlsson M."/>
            <person name="Huettel B."/>
            <person name="Barry K.W."/>
            <person name="Haridas S."/>
            <person name="Chen C."/>
            <person name="Bauer D."/>
            <person name="Andreopoulos W."/>
            <person name="Pangilinan J."/>
            <person name="LaButti K."/>
            <person name="Riley R."/>
            <person name="Lipzen A."/>
            <person name="Clum A."/>
            <person name="Drula E."/>
            <person name="Henrissat B."/>
            <person name="Kohler A."/>
            <person name="Grigoriev I.V."/>
            <person name="Martin F.M."/>
            <person name="Hacquard S."/>
        </authorList>
    </citation>
    <scope>NUCLEOTIDE SEQUENCE</scope>
    <source>
        <strain evidence="1">MPI-SDFR-AT-0117</strain>
    </source>
</reference>
<gene>
    <name evidence="1" type="ORF">F5X68DRAFT_232101</name>
</gene>
<evidence type="ECO:0000313" key="1">
    <source>
        <dbReference type="EMBL" id="KAH6686766.1"/>
    </source>
</evidence>
<evidence type="ECO:0000313" key="2">
    <source>
        <dbReference type="Proteomes" id="UP000770015"/>
    </source>
</evidence>
<keyword evidence="2" id="KW-1185">Reference proteome</keyword>
<sequence length="84" mass="9464">MARHHGGNPDREALRELGIVCRIGERLYIVEAKNTRTGDQHQLANNARLAEQLGWGVMKTVSFHEVEEYDGALADQKKKAGNHR</sequence>
<name>A0A9P9A894_9PEZI</name>
<proteinExistence type="predicted"/>
<dbReference type="Proteomes" id="UP000770015">
    <property type="component" value="Unassembled WGS sequence"/>
</dbReference>
<accession>A0A9P9A894</accession>